<dbReference type="Proteomes" id="UP000002366">
    <property type="component" value="Chromosome"/>
</dbReference>
<dbReference type="RefSeq" id="WP_013048817.1">
    <property type="nucleotide sequence ID" value="NC_014011.1"/>
</dbReference>
<dbReference type="GO" id="GO:0003824">
    <property type="term" value="F:catalytic activity"/>
    <property type="evidence" value="ECO:0007669"/>
    <property type="project" value="InterPro"/>
</dbReference>
<evidence type="ECO:0000256" key="2">
    <source>
        <dbReference type="PIRSR" id="PIRSR601310-3"/>
    </source>
</evidence>
<dbReference type="InterPro" id="IPR001310">
    <property type="entry name" value="Histidine_triad_HIT"/>
</dbReference>
<accession>D5EG72</accession>
<organism evidence="5 6">
    <name type="scientific">Aminobacterium colombiense (strain DSM 12261 / ALA-1)</name>
    <dbReference type="NCBI Taxonomy" id="572547"/>
    <lineage>
        <taxon>Bacteria</taxon>
        <taxon>Thermotogati</taxon>
        <taxon>Synergistota</taxon>
        <taxon>Synergistia</taxon>
        <taxon>Synergistales</taxon>
        <taxon>Aminobacteriaceae</taxon>
        <taxon>Aminobacterium</taxon>
    </lineage>
</organism>
<evidence type="ECO:0000313" key="5">
    <source>
        <dbReference type="EMBL" id="ADE57554.1"/>
    </source>
</evidence>
<dbReference type="InterPro" id="IPR011146">
    <property type="entry name" value="HIT-like"/>
</dbReference>
<dbReference type="SUPFAM" id="SSF54197">
    <property type="entry name" value="HIT-like"/>
    <property type="match status" value="1"/>
</dbReference>
<keyword evidence="6" id="KW-1185">Reference proteome</keyword>
<reference evidence="5 6" key="1">
    <citation type="journal article" date="2010" name="Stand. Genomic Sci.">
        <title>Complete genome sequence of Aminobacterium colombiense type strain (ALA-1).</title>
        <authorList>
            <person name="Chertkov O."/>
            <person name="Sikorski J."/>
            <person name="Brambilla E."/>
            <person name="Lapidus A."/>
            <person name="Copeland A."/>
            <person name="Glavina Del Rio T."/>
            <person name="Nolan M."/>
            <person name="Lucas S."/>
            <person name="Tice H."/>
            <person name="Cheng J.F."/>
            <person name="Han C."/>
            <person name="Detter J.C."/>
            <person name="Bruce D."/>
            <person name="Tapia R."/>
            <person name="Goodwin L."/>
            <person name="Pitluck S."/>
            <person name="Liolios K."/>
            <person name="Ivanova N."/>
            <person name="Mavromatis K."/>
            <person name="Ovchinnikova G."/>
            <person name="Pati A."/>
            <person name="Chen A."/>
            <person name="Palaniappan K."/>
            <person name="Land M."/>
            <person name="Hauser L."/>
            <person name="Chang Y.J."/>
            <person name="Jeffries C.D."/>
            <person name="Spring S."/>
            <person name="Rohde M."/>
            <person name="Goker M."/>
            <person name="Bristow J."/>
            <person name="Eisen J.A."/>
            <person name="Markowitz V."/>
            <person name="Hugenholtz P."/>
            <person name="Kyrpides N.C."/>
            <person name="Klenk H.P."/>
        </authorList>
    </citation>
    <scope>NUCLEOTIDE SEQUENCE [LARGE SCALE GENOMIC DNA]</scope>
    <source>
        <strain evidence="6">DSM 12261 / ALA-1</strain>
    </source>
</reference>
<dbReference type="eggNOG" id="COG0537">
    <property type="taxonomic scope" value="Bacteria"/>
</dbReference>
<dbReference type="InterPro" id="IPR019808">
    <property type="entry name" value="Histidine_triad_CS"/>
</dbReference>
<evidence type="ECO:0000313" key="6">
    <source>
        <dbReference type="Proteomes" id="UP000002366"/>
    </source>
</evidence>
<dbReference type="PROSITE" id="PS51084">
    <property type="entry name" value="HIT_2"/>
    <property type="match status" value="1"/>
</dbReference>
<dbReference type="AlphaFoldDB" id="D5EG72"/>
<protein>
    <submittedName>
        <fullName evidence="5">Histidine triad (HIT) protein</fullName>
    </submittedName>
</protein>
<evidence type="ECO:0000256" key="3">
    <source>
        <dbReference type="PROSITE-ProRule" id="PRU00464"/>
    </source>
</evidence>
<evidence type="ECO:0000259" key="4">
    <source>
        <dbReference type="PROSITE" id="PS51084"/>
    </source>
</evidence>
<name>D5EG72_AMICL</name>
<feature type="short sequence motif" description="Histidine triad motif" evidence="2 3">
    <location>
        <begin position="97"/>
        <end position="101"/>
    </location>
</feature>
<dbReference type="EMBL" id="CP001997">
    <property type="protein sequence ID" value="ADE57554.1"/>
    <property type="molecule type" value="Genomic_DNA"/>
</dbReference>
<feature type="active site" description="Tele-AMP-histidine intermediate" evidence="1">
    <location>
        <position position="99"/>
    </location>
</feature>
<dbReference type="Gene3D" id="3.30.428.10">
    <property type="entry name" value="HIT-like"/>
    <property type="match status" value="1"/>
</dbReference>
<dbReference type="PRINTS" id="PR00332">
    <property type="entry name" value="HISTRIAD"/>
</dbReference>
<dbReference type="InterPro" id="IPR036265">
    <property type="entry name" value="HIT-like_sf"/>
</dbReference>
<dbReference type="HOGENOM" id="CLU_056776_8_1_0"/>
<gene>
    <name evidence="5" type="ordered locus">Amico_1437</name>
</gene>
<dbReference type="KEGG" id="aco:Amico_1437"/>
<dbReference type="PROSITE" id="PS00892">
    <property type="entry name" value="HIT_1"/>
    <property type="match status" value="1"/>
</dbReference>
<sequence>MSRNCLFCKIAEKALDARIVYENSKVIAFEDVNPQAPVHVLVIPKKHVGSAAEVLEGEVWADLMGAATEVARELDLGDGGYRLVINCGAQAGQTIPHLHVHLLAGRSFRWPPG</sequence>
<dbReference type="Pfam" id="PF01230">
    <property type="entry name" value="HIT"/>
    <property type="match status" value="1"/>
</dbReference>
<evidence type="ECO:0000256" key="1">
    <source>
        <dbReference type="PIRSR" id="PIRSR601310-1"/>
    </source>
</evidence>
<proteinExistence type="predicted"/>
<feature type="domain" description="HIT" evidence="4">
    <location>
        <begin position="6"/>
        <end position="113"/>
    </location>
</feature>
<dbReference type="PANTHER" id="PTHR23089">
    <property type="entry name" value="HISTIDINE TRIAD HIT PROTEIN"/>
    <property type="match status" value="1"/>
</dbReference>
<dbReference type="OrthoDB" id="9784774at2"/>
<dbReference type="CDD" id="cd01276">
    <property type="entry name" value="PKCI_related"/>
    <property type="match status" value="1"/>
</dbReference>
<dbReference type="STRING" id="572547.Amico_1437"/>